<proteinExistence type="predicted"/>
<evidence type="ECO:0000313" key="1">
    <source>
        <dbReference type="EMBL" id="QHS91404.1"/>
    </source>
</evidence>
<organism evidence="1">
    <name type="scientific">viral metagenome</name>
    <dbReference type="NCBI Taxonomy" id="1070528"/>
    <lineage>
        <taxon>unclassified sequences</taxon>
        <taxon>metagenomes</taxon>
        <taxon>organismal metagenomes</taxon>
    </lineage>
</organism>
<dbReference type="EMBL" id="MN739160">
    <property type="protein sequence ID" value="QHS91404.1"/>
    <property type="molecule type" value="Genomic_DNA"/>
</dbReference>
<accession>A0A6C0BI66</accession>
<protein>
    <submittedName>
        <fullName evidence="1">Uncharacterized protein</fullName>
    </submittedName>
</protein>
<name>A0A6C0BI66_9ZZZZ</name>
<reference evidence="1" key="1">
    <citation type="journal article" date="2020" name="Nature">
        <title>Giant virus diversity and host interactions through global metagenomics.</title>
        <authorList>
            <person name="Schulz F."/>
            <person name="Roux S."/>
            <person name="Paez-Espino D."/>
            <person name="Jungbluth S."/>
            <person name="Walsh D.A."/>
            <person name="Denef V.J."/>
            <person name="McMahon K.D."/>
            <person name="Konstantinidis K.T."/>
            <person name="Eloe-Fadrosh E.A."/>
            <person name="Kyrpides N.C."/>
            <person name="Woyke T."/>
        </authorList>
    </citation>
    <scope>NUCLEOTIDE SEQUENCE</scope>
    <source>
        <strain evidence="1">GVMAG-M-3300013004-44</strain>
    </source>
</reference>
<dbReference type="AlphaFoldDB" id="A0A6C0BI66"/>
<sequence>MSSIQSFLRQRNVANSIFQAPTTEGCYYVFVAGSGNYVGNYPPGYMVAVEGLPQQIGPLVRDMGKTIKAPIGTGSTATSGFFREIQFITPQPAVSATGSTSFGVGVGANSTGAGVLPSAGNAGDSGYGTYYLAIVVDGTLATSNGNTSAVLASPYPPFGGQM</sequence>